<dbReference type="Pfam" id="PF01464">
    <property type="entry name" value="SLT"/>
    <property type="match status" value="1"/>
</dbReference>
<evidence type="ECO:0000259" key="4">
    <source>
        <dbReference type="Pfam" id="PF01464"/>
    </source>
</evidence>
<dbReference type="InterPro" id="IPR023346">
    <property type="entry name" value="Lysozyme-like_dom_sf"/>
</dbReference>
<keyword evidence="5" id="KW-0378">Hydrolase</keyword>
<feature type="domain" description="Transglycosylase SLT" evidence="4">
    <location>
        <begin position="473"/>
        <end position="576"/>
    </location>
</feature>
<keyword evidence="5" id="KW-0326">Glycosidase</keyword>
<dbReference type="EMBL" id="JAVDRF010000014">
    <property type="protein sequence ID" value="MDR6539142.1"/>
    <property type="molecule type" value="Genomic_DNA"/>
</dbReference>
<dbReference type="CDD" id="cd13401">
    <property type="entry name" value="Slt70-like"/>
    <property type="match status" value="1"/>
</dbReference>
<gene>
    <name evidence="5" type="ORF">J2739_004938</name>
</gene>
<keyword evidence="6" id="KW-1185">Reference proteome</keyword>
<keyword evidence="2" id="KW-0732">Signal</keyword>
<protein>
    <submittedName>
        <fullName evidence="5">Soluble lytic murein transglycosylase</fullName>
        <ecNumber evidence="5">3.2.1.-</ecNumber>
    </submittedName>
</protein>
<dbReference type="EC" id="3.2.1.-" evidence="5"/>
<dbReference type="PANTHER" id="PTHR37423">
    <property type="entry name" value="SOLUBLE LYTIC MUREIN TRANSGLYCOSYLASE-RELATED"/>
    <property type="match status" value="1"/>
</dbReference>
<comment type="similarity">
    <text evidence="1">Belongs to the transglycosylase Slt family.</text>
</comment>
<comment type="caution">
    <text evidence="5">The sequence shown here is derived from an EMBL/GenBank/DDBJ whole genome shotgun (WGS) entry which is preliminary data.</text>
</comment>
<evidence type="ECO:0000256" key="1">
    <source>
        <dbReference type="ARBA" id="ARBA00007734"/>
    </source>
</evidence>
<sequence length="641" mass="70397">MQPARAQNGNDDVIVQMKQAAQRGDKARLAVLLPQARGHLLEPWAAYWELKARLGEASASEVEDFLSRYAGTYQEDRLRNDWLVLLGQRRDWDGFASLHPAFRMNDDPQVRCYAVLVDALRSGSPTAAQAAEVRRSWLGQRELDDGCLTAADRLISARMMSPNDAWKKARLAIEANRPQAARAAVMLVAPDAVPQFDEINASVAKFLAGRGVAPGKARRELVVLALIKMVIADPDLAASQLENKWSVMLSPEERNWVWGAIGRQYAVKLSPAAGGAFANVTKNADLSDDMLAWKARAALRIGNWKEVRAAIASMSESTQEDPTWTYWKARALQAQGGDDRRAEARTLFEGIAGTRGFYELLALEELGQRASVPTRPAPLTPEEKAAARSNPSLARALYAIEIGLRPEGVREWNYATNLHDKGGMGDRELLAAADLACQREVWDRCINTSERTKGMIDVEQRFPMPFREAVVAKSEEIGLDPAYVYGLIRQESRFVMDARSGVGASGLMQVMPATARWTARKIGLAGFTPGQINDRDTNITIGTNYLKLALDDFDGSMALAAAAYNAGPGRPRSWRNGPVLEAAIWAENVPFSETRDYVKKVLANTTNYAALISGRPQSLKDRLGSVGPRDAAEPEPSKDLP</sequence>
<name>A0ABU1NL38_9BURK</name>
<dbReference type="SUPFAM" id="SSF53955">
    <property type="entry name" value="Lysozyme-like"/>
    <property type="match status" value="1"/>
</dbReference>
<feature type="region of interest" description="Disordered" evidence="3">
    <location>
        <begin position="618"/>
        <end position="641"/>
    </location>
</feature>
<dbReference type="Proteomes" id="UP001184230">
    <property type="component" value="Unassembled WGS sequence"/>
</dbReference>
<evidence type="ECO:0000313" key="6">
    <source>
        <dbReference type="Proteomes" id="UP001184230"/>
    </source>
</evidence>
<dbReference type="PANTHER" id="PTHR37423:SF5">
    <property type="entry name" value="SOLUBLE LYTIC MUREIN TRANSGLYCOSYLASE"/>
    <property type="match status" value="1"/>
</dbReference>
<dbReference type="GO" id="GO:0016798">
    <property type="term" value="F:hydrolase activity, acting on glycosyl bonds"/>
    <property type="evidence" value="ECO:0007669"/>
    <property type="project" value="UniProtKB-KW"/>
</dbReference>
<reference evidence="5 6" key="1">
    <citation type="submission" date="2023-07" db="EMBL/GenBank/DDBJ databases">
        <title>Sorghum-associated microbial communities from plants grown in Nebraska, USA.</title>
        <authorList>
            <person name="Schachtman D."/>
        </authorList>
    </citation>
    <scope>NUCLEOTIDE SEQUENCE [LARGE SCALE GENOMIC DNA]</scope>
    <source>
        <strain evidence="5 6">DS1781</strain>
    </source>
</reference>
<organism evidence="5 6">
    <name type="scientific">Variovorax soli</name>
    <dbReference type="NCBI Taxonomy" id="376815"/>
    <lineage>
        <taxon>Bacteria</taxon>
        <taxon>Pseudomonadati</taxon>
        <taxon>Pseudomonadota</taxon>
        <taxon>Betaproteobacteria</taxon>
        <taxon>Burkholderiales</taxon>
        <taxon>Comamonadaceae</taxon>
        <taxon>Variovorax</taxon>
    </lineage>
</organism>
<evidence type="ECO:0000256" key="3">
    <source>
        <dbReference type="SAM" id="MobiDB-lite"/>
    </source>
</evidence>
<feature type="compositionally biased region" description="Basic and acidic residues" evidence="3">
    <location>
        <begin position="630"/>
        <end position="641"/>
    </location>
</feature>
<proteinExistence type="inferred from homology"/>
<evidence type="ECO:0000256" key="2">
    <source>
        <dbReference type="ARBA" id="ARBA00022729"/>
    </source>
</evidence>
<dbReference type="Gene3D" id="1.10.530.10">
    <property type="match status" value="1"/>
</dbReference>
<dbReference type="InterPro" id="IPR008939">
    <property type="entry name" value="Lytic_TGlycosylase_superhlx_U"/>
</dbReference>
<evidence type="ECO:0000313" key="5">
    <source>
        <dbReference type="EMBL" id="MDR6539142.1"/>
    </source>
</evidence>
<accession>A0ABU1NL38</accession>
<dbReference type="Gene3D" id="1.25.20.10">
    <property type="entry name" value="Bacterial muramidases"/>
    <property type="match status" value="1"/>
</dbReference>
<dbReference type="InterPro" id="IPR008258">
    <property type="entry name" value="Transglycosylase_SLT_dom_1"/>
</dbReference>
<dbReference type="SUPFAM" id="SSF48435">
    <property type="entry name" value="Bacterial muramidases"/>
    <property type="match status" value="1"/>
</dbReference>